<dbReference type="AlphaFoldDB" id="A0A223V390"/>
<dbReference type="Proteomes" id="UP000215244">
    <property type="component" value="Chromosome"/>
</dbReference>
<name>A0A223V390_9FLAO</name>
<keyword evidence="2" id="KW-1185">Reference proteome</keyword>
<proteinExistence type="predicted"/>
<gene>
    <name evidence="1" type="ORF">CJ263_06365</name>
</gene>
<dbReference type="KEGG" id="marb:CJ263_06365"/>
<organism evidence="1 2">
    <name type="scientific">Maribacter cobaltidurans</name>
    <dbReference type="NCBI Taxonomy" id="1178778"/>
    <lineage>
        <taxon>Bacteria</taxon>
        <taxon>Pseudomonadati</taxon>
        <taxon>Bacteroidota</taxon>
        <taxon>Flavobacteriia</taxon>
        <taxon>Flavobacteriales</taxon>
        <taxon>Flavobacteriaceae</taxon>
        <taxon>Maribacter</taxon>
    </lineage>
</organism>
<reference evidence="1 2" key="1">
    <citation type="submission" date="2017-08" db="EMBL/GenBank/DDBJ databases">
        <title>The complete genome sequence of Maribacter sp. B1, isolated from deep-sea sediment.</title>
        <authorList>
            <person name="Wu Y.-H."/>
            <person name="Cheng H."/>
            <person name="Xu X.-W."/>
        </authorList>
    </citation>
    <scope>NUCLEOTIDE SEQUENCE [LARGE SCALE GENOMIC DNA]</scope>
    <source>
        <strain evidence="1 2">B1</strain>
    </source>
</reference>
<evidence type="ECO:0000313" key="1">
    <source>
        <dbReference type="EMBL" id="ASV29874.1"/>
    </source>
</evidence>
<evidence type="ECO:0000313" key="2">
    <source>
        <dbReference type="Proteomes" id="UP000215244"/>
    </source>
</evidence>
<dbReference type="RefSeq" id="WP_094996497.1">
    <property type="nucleotide sequence ID" value="NZ_BMJL01000009.1"/>
</dbReference>
<sequence>MKKKIDSTLYFFQYLISRINVIIGFGFWIYSIVMQKVDAIIFSSLYLISGVYISKKKFPKPDDLSFDGDFLYLNKLSDPIKMTDIKSLENGVVIYNSSGTICKASLPNYYFIDKNFKKLKKVIENKSTKTQHGAS</sequence>
<protein>
    <submittedName>
        <fullName evidence="1">Uncharacterized protein</fullName>
    </submittedName>
</protein>
<dbReference type="EMBL" id="CP022957">
    <property type="protein sequence ID" value="ASV29874.1"/>
    <property type="molecule type" value="Genomic_DNA"/>
</dbReference>
<accession>A0A223V390</accession>